<dbReference type="KEGG" id="cme:CYME_CML079C"/>
<dbReference type="InterPro" id="IPR015422">
    <property type="entry name" value="PyrdxlP-dep_Trfase_small"/>
</dbReference>
<dbReference type="GO" id="GO:0047536">
    <property type="term" value="F:2-aminoadipate transaminase activity"/>
    <property type="evidence" value="ECO:0007669"/>
    <property type="project" value="TreeGrafter"/>
</dbReference>
<dbReference type="OMA" id="MIALDSM"/>
<organism evidence="2 3">
    <name type="scientific">Cyanidioschyzon merolae (strain NIES-3377 / 10D)</name>
    <name type="common">Unicellular red alga</name>
    <dbReference type="NCBI Taxonomy" id="280699"/>
    <lineage>
        <taxon>Eukaryota</taxon>
        <taxon>Rhodophyta</taxon>
        <taxon>Bangiophyceae</taxon>
        <taxon>Cyanidiales</taxon>
        <taxon>Cyanidiaceae</taxon>
        <taxon>Cyanidioschyzon</taxon>
    </lineage>
</organism>
<dbReference type="eggNOG" id="KOG0634">
    <property type="taxonomic scope" value="Eukaryota"/>
</dbReference>
<gene>
    <name evidence="2" type="ORF">CYME_CML079C</name>
</gene>
<evidence type="ECO:0000259" key="1">
    <source>
        <dbReference type="Pfam" id="PF00155"/>
    </source>
</evidence>
<dbReference type="Proteomes" id="UP000007014">
    <property type="component" value="Chromosome 12"/>
</dbReference>
<dbReference type="HOGENOM" id="CLU_017584_0_6_1"/>
<dbReference type="EMBL" id="AP006494">
    <property type="protein sequence ID" value="BAM80697.1"/>
    <property type="molecule type" value="Genomic_DNA"/>
</dbReference>
<dbReference type="Gramene" id="CML079CT">
    <property type="protein sequence ID" value="CML079CT"/>
    <property type="gene ID" value="CML079C"/>
</dbReference>
<dbReference type="InterPro" id="IPR015421">
    <property type="entry name" value="PyrdxlP-dep_Trfase_major"/>
</dbReference>
<proteinExistence type="predicted"/>
<dbReference type="Gene3D" id="3.40.640.10">
    <property type="entry name" value="Type I PLP-dependent aspartate aminotransferase-like (Major domain)"/>
    <property type="match status" value="1"/>
</dbReference>
<dbReference type="PANTHER" id="PTHR42858:SF1">
    <property type="entry name" value="LD15494P"/>
    <property type="match status" value="1"/>
</dbReference>
<dbReference type="CDD" id="cd00609">
    <property type="entry name" value="AAT_like"/>
    <property type="match status" value="1"/>
</dbReference>
<keyword evidence="3" id="KW-1185">Reference proteome</keyword>
<dbReference type="GeneID" id="16994783"/>
<dbReference type="InterPro" id="IPR015424">
    <property type="entry name" value="PyrdxlP-dep_Trfase"/>
</dbReference>
<protein>
    <submittedName>
        <fullName evidence="2">Valine-pyruvate transaminase</fullName>
    </submittedName>
</protein>
<dbReference type="SUPFAM" id="SSF53383">
    <property type="entry name" value="PLP-dependent transferases"/>
    <property type="match status" value="1"/>
</dbReference>
<evidence type="ECO:0000313" key="3">
    <source>
        <dbReference type="Proteomes" id="UP000007014"/>
    </source>
</evidence>
<sequence length="407" mass="45194">MPGSDSVSATLYGLGGSSTIQLSKGHPNPRLLPLSAVYEAFGQSRVRPDAEVSHLQYGAPQGPLALREQIALLLHSETGSSTATPENLMITNGSGQALDMVCSVLLSPGDLVVVEDPSYFLAFYTFRDYRLNVVGIPVDAFGMQVALLEQRLSEDPTFRPALVYTIPICQNPTGMTMSRDRMRRLVELSRQYCFKIASDEVYLLLSFNSDEQPLSLRAFDDANQPTVIAMNSFSKILGPGVRLGWIDAHPRYIERFLQTGLLLSGGGLNPFMSAIATELLRSGFQREHIHRLRAAYAAACKQLCDSLDDHLAKHPKLRIKYQRPRGGFFVWIELPSEIDAAAFLEYCVHEHGVSFFEGIRFTTDTSHHRSALRLSFSWLEPHELAEGAKRLVEALAAYSQRRHGPAI</sequence>
<dbReference type="RefSeq" id="XP_005536733.1">
    <property type="nucleotide sequence ID" value="XM_005536676.1"/>
</dbReference>
<dbReference type="AlphaFoldDB" id="M1VD88"/>
<dbReference type="InterPro" id="IPR004839">
    <property type="entry name" value="Aminotransferase_I/II_large"/>
</dbReference>
<dbReference type="GO" id="GO:0030170">
    <property type="term" value="F:pyridoxal phosphate binding"/>
    <property type="evidence" value="ECO:0007669"/>
    <property type="project" value="InterPro"/>
</dbReference>
<reference evidence="2 3" key="1">
    <citation type="journal article" date="2004" name="Nature">
        <title>Genome sequence of the ultrasmall unicellular red alga Cyanidioschyzon merolae 10D.</title>
        <authorList>
            <person name="Matsuzaki M."/>
            <person name="Misumi O."/>
            <person name="Shin-i T."/>
            <person name="Maruyama S."/>
            <person name="Takahara M."/>
            <person name="Miyagishima S."/>
            <person name="Mori T."/>
            <person name="Nishida K."/>
            <person name="Yagisawa F."/>
            <person name="Nishida K."/>
            <person name="Yoshida Y."/>
            <person name="Nishimura Y."/>
            <person name="Nakao S."/>
            <person name="Kobayashi T."/>
            <person name="Momoyama Y."/>
            <person name="Higashiyama T."/>
            <person name="Minoda A."/>
            <person name="Sano M."/>
            <person name="Nomoto H."/>
            <person name="Oishi K."/>
            <person name="Hayashi H."/>
            <person name="Ohta F."/>
            <person name="Nishizaka S."/>
            <person name="Haga S."/>
            <person name="Miura S."/>
            <person name="Morishita T."/>
            <person name="Kabeya Y."/>
            <person name="Terasawa K."/>
            <person name="Suzuki Y."/>
            <person name="Ishii Y."/>
            <person name="Asakawa S."/>
            <person name="Takano H."/>
            <person name="Ohta N."/>
            <person name="Kuroiwa H."/>
            <person name="Tanaka K."/>
            <person name="Shimizu N."/>
            <person name="Sugano S."/>
            <person name="Sato N."/>
            <person name="Nozaki H."/>
            <person name="Ogasawara N."/>
            <person name="Kohara Y."/>
            <person name="Kuroiwa T."/>
        </authorList>
    </citation>
    <scope>NUCLEOTIDE SEQUENCE [LARGE SCALE GENOMIC DNA]</scope>
    <source>
        <strain evidence="2 3">10D</strain>
    </source>
</reference>
<dbReference type="Pfam" id="PF00155">
    <property type="entry name" value="Aminotran_1_2"/>
    <property type="match status" value="1"/>
</dbReference>
<dbReference type="PANTHER" id="PTHR42858">
    <property type="entry name" value="AMINOTRANSFERASE"/>
    <property type="match status" value="1"/>
</dbReference>
<dbReference type="Gene3D" id="3.90.1150.10">
    <property type="entry name" value="Aspartate Aminotransferase, domain 1"/>
    <property type="match status" value="1"/>
</dbReference>
<name>M1VD88_CYAM1</name>
<dbReference type="OrthoDB" id="691673at2759"/>
<reference evidence="2 3" key="2">
    <citation type="journal article" date="2007" name="BMC Biol.">
        <title>A 100%-complete sequence reveals unusually simple genomic features in the hot-spring red alga Cyanidioschyzon merolae.</title>
        <authorList>
            <person name="Nozaki H."/>
            <person name="Takano H."/>
            <person name="Misumi O."/>
            <person name="Terasawa K."/>
            <person name="Matsuzaki M."/>
            <person name="Maruyama S."/>
            <person name="Nishida K."/>
            <person name="Yagisawa F."/>
            <person name="Yoshida Y."/>
            <person name="Fujiwara T."/>
            <person name="Takio S."/>
            <person name="Tamura K."/>
            <person name="Chung S.J."/>
            <person name="Nakamura S."/>
            <person name="Kuroiwa H."/>
            <person name="Tanaka K."/>
            <person name="Sato N."/>
            <person name="Kuroiwa T."/>
        </authorList>
    </citation>
    <scope>NUCLEOTIDE SEQUENCE [LARGE SCALE GENOMIC DNA]</scope>
    <source>
        <strain evidence="2 3">10D</strain>
    </source>
</reference>
<feature type="domain" description="Aminotransferase class I/classII large" evidence="1">
    <location>
        <begin position="49"/>
        <end position="391"/>
    </location>
</feature>
<accession>M1VD88</accession>
<dbReference type="STRING" id="280699.M1VD88"/>
<evidence type="ECO:0000313" key="2">
    <source>
        <dbReference type="EMBL" id="BAM80697.1"/>
    </source>
</evidence>